<evidence type="ECO:0000256" key="3">
    <source>
        <dbReference type="ARBA" id="ARBA00016937"/>
    </source>
</evidence>
<evidence type="ECO:0000256" key="1">
    <source>
        <dbReference type="ARBA" id="ARBA00004123"/>
    </source>
</evidence>
<keyword evidence="7" id="KW-0269">Exonuclease</keyword>
<gene>
    <name evidence="11" type="ORF">CTAYLR_008343</name>
</gene>
<comment type="subcellular location">
    <subcellularLocation>
        <location evidence="1">Nucleus</location>
    </subcellularLocation>
</comment>
<dbReference type="InterPro" id="IPR047021">
    <property type="entry name" value="REXO1/3/4-like"/>
</dbReference>
<evidence type="ECO:0000256" key="5">
    <source>
        <dbReference type="ARBA" id="ARBA00022722"/>
    </source>
</evidence>
<evidence type="ECO:0000256" key="4">
    <source>
        <dbReference type="ARBA" id="ARBA00022552"/>
    </source>
</evidence>
<dbReference type="PANTHER" id="PTHR12801">
    <property type="entry name" value="RNA EXONUCLEASE REXO1 / RECO3 FAMILY MEMBER-RELATED"/>
    <property type="match status" value="1"/>
</dbReference>
<dbReference type="PANTHER" id="PTHR12801:SF45">
    <property type="entry name" value="RNA EXONUCLEASE 4"/>
    <property type="match status" value="1"/>
</dbReference>
<keyword evidence="8" id="KW-0539">Nucleus</keyword>
<dbReference type="AlphaFoldDB" id="A0AAD7XLG4"/>
<dbReference type="GO" id="GO:0003676">
    <property type="term" value="F:nucleic acid binding"/>
    <property type="evidence" value="ECO:0007669"/>
    <property type="project" value="InterPro"/>
</dbReference>
<dbReference type="FunFam" id="3.30.420.10:FF:000007">
    <property type="entry name" value="Interferon-stimulated exonuclease gene 20"/>
    <property type="match status" value="1"/>
</dbReference>
<organism evidence="11 12">
    <name type="scientific">Chrysophaeum taylorii</name>
    <dbReference type="NCBI Taxonomy" id="2483200"/>
    <lineage>
        <taxon>Eukaryota</taxon>
        <taxon>Sar</taxon>
        <taxon>Stramenopiles</taxon>
        <taxon>Ochrophyta</taxon>
        <taxon>Pelagophyceae</taxon>
        <taxon>Pelagomonadales</taxon>
        <taxon>Pelagomonadaceae</taxon>
        <taxon>Chrysophaeum</taxon>
    </lineage>
</organism>
<dbReference type="Proteomes" id="UP001230188">
    <property type="component" value="Unassembled WGS sequence"/>
</dbReference>
<dbReference type="InterPro" id="IPR036397">
    <property type="entry name" value="RNaseH_sf"/>
</dbReference>
<dbReference type="InterPro" id="IPR012337">
    <property type="entry name" value="RNaseH-like_sf"/>
</dbReference>
<comment type="function">
    <text evidence="9">Exoribonuclease involved in ribosome biosynthesis. Involved in the processing of ITS1, the internal transcribed spacer localized between the 18S and 5.8S rRNAs.</text>
</comment>
<proteinExistence type="inferred from homology"/>
<evidence type="ECO:0000256" key="7">
    <source>
        <dbReference type="ARBA" id="ARBA00022839"/>
    </source>
</evidence>
<comment type="caution">
    <text evidence="11">The sequence shown here is derived from an EMBL/GenBank/DDBJ whole genome shotgun (WGS) entry which is preliminary data.</text>
</comment>
<protein>
    <recommendedName>
        <fullName evidence="3">RNA exonuclease 4</fullName>
    </recommendedName>
</protein>
<dbReference type="Pfam" id="PF00929">
    <property type="entry name" value="RNase_T"/>
    <property type="match status" value="1"/>
</dbReference>
<reference evidence="11" key="1">
    <citation type="submission" date="2023-01" db="EMBL/GenBank/DDBJ databases">
        <title>Metagenome sequencing of chrysophaentin producing Chrysophaeum taylorii.</title>
        <authorList>
            <person name="Davison J."/>
            <person name="Bewley C."/>
        </authorList>
    </citation>
    <scope>NUCLEOTIDE SEQUENCE</scope>
    <source>
        <strain evidence="11">NIES-1699</strain>
    </source>
</reference>
<dbReference type="Gene3D" id="3.30.420.10">
    <property type="entry name" value="Ribonuclease H-like superfamily/Ribonuclease H"/>
    <property type="match status" value="1"/>
</dbReference>
<evidence type="ECO:0000259" key="10">
    <source>
        <dbReference type="SMART" id="SM00479"/>
    </source>
</evidence>
<evidence type="ECO:0000313" key="11">
    <source>
        <dbReference type="EMBL" id="KAJ8602538.1"/>
    </source>
</evidence>
<dbReference type="CDD" id="cd06144">
    <property type="entry name" value="REX4_like"/>
    <property type="match status" value="1"/>
</dbReference>
<dbReference type="SMART" id="SM00479">
    <property type="entry name" value="EXOIII"/>
    <property type="match status" value="1"/>
</dbReference>
<evidence type="ECO:0000256" key="2">
    <source>
        <dbReference type="ARBA" id="ARBA00010489"/>
    </source>
</evidence>
<dbReference type="SUPFAM" id="SSF53098">
    <property type="entry name" value="Ribonuclease H-like"/>
    <property type="match status" value="1"/>
</dbReference>
<dbReference type="GO" id="GO:0008408">
    <property type="term" value="F:3'-5' exonuclease activity"/>
    <property type="evidence" value="ECO:0007669"/>
    <property type="project" value="InterPro"/>
</dbReference>
<sequence>MVGVGDAGKESALARCSVVGGDGATLYDKHVRPNARITDFRTQFSGVRPKDLKREAVSLKECQRAVADLIDGKMLVGHAIHNDLKVLLLSHPQRMTRDTAKYKPLMRKTVRGKHLPRKLRELAKQYLGLDIQGGEHSSVEDARAALLLYLKHRPSWEASIVERRKRRPLRKSSKVK</sequence>
<dbReference type="InterPro" id="IPR037431">
    <property type="entry name" value="REX4_DEDDh_dom"/>
</dbReference>
<dbReference type="EMBL" id="JAQMWT010000377">
    <property type="protein sequence ID" value="KAJ8602538.1"/>
    <property type="molecule type" value="Genomic_DNA"/>
</dbReference>
<dbReference type="GO" id="GO:0006364">
    <property type="term" value="P:rRNA processing"/>
    <property type="evidence" value="ECO:0007669"/>
    <property type="project" value="UniProtKB-KW"/>
</dbReference>
<keyword evidence="4" id="KW-0698">rRNA processing</keyword>
<comment type="similarity">
    <text evidence="2">Belongs to the REXO4 family.</text>
</comment>
<keyword evidence="5" id="KW-0540">Nuclease</keyword>
<name>A0AAD7XLG4_9STRA</name>
<evidence type="ECO:0000256" key="6">
    <source>
        <dbReference type="ARBA" id="ARBA00022801"/>
    </source>
</evidence>
<keyword evidence="12" id="KW-1185">Reference proteome</keyword>
<evidence type="ECO:0000256" key="9">
    <source>
        <dbReference type="ARBA" id="ARBA00025599"/>
    </source>
</evidence>
<evidence type="ECO:0000313" key="12">
    <source>
        <dbReference type="Proteomes" id="UP001230188"/>
    </source>
</evidence>
<evidence type="ECO:0000256" key="8">
    <source>
        <dbReference type="ARBA" id="ARBA00023242"/>
    </source>
</evidence>
<dbReference type="GO" id="GO:0005634">
    <property type="term" value="C:nucleus"/>
    <property type="evidence" value="ECO:0007669"/>
    <property type="project" value="UniProtKB-SubCell"/>
</dbReference>
<feature type="domain" description="Exonuclease" evidence="10">
    <location>
        <begin position="1"/>
        <end position="158"/>
    </location>
</feature>
<keyword evidence="6" id="KW-0378">Hydrolase</keyword>
<dbReference type="InterPro" id="IPR013520">
    <property type="entry name" value="Ribonucl_H"/>
</dbReference>
<accession>A0AAD7XLG4</accession>